<dbReference type="AlphaFoldDB" id="B6K6U3"/>
<dbReference type="JaponicusDB" id="SJAG_04432">
    <property type="gene designation" value="pam17"/>
</dbReference>
<keyword evidence="8 12" id="KW-1133">Transmembrane helix</keyword>
<keyword evidence="4 12" id="KW-0812">Transmembrane</keyword>
<dbReference type="VEuPathDB" id="FungiDB:SJAG_04432"/>
<evidence type="ECO:0000256" key="9">
    <source>
        <dbReference type="ARBA" id="ARBA00023010"/>
    </source>
</evidence>
<evidence type="ECO:0000256" key="4">
    <source>
        <dbReference type="ARBA" id="ARBA00022692"/>
    </source>
</evidence>
<keyword evidence="5 12" id="KW-0999">Mitochondrion inner membrane</keyword>
<evidence type="ECO:0000256" key="12">
    <source>
        <dbReference type="RuleBase" id="RU367146"/>
    </source>
</evidence>
<dbReference type="EMBL" id="KE651167">
    <property type="protein sequence ID" value="EEB09247.2"/>
    <property type="molecule type" value="Genomic_DNA"/>
</dbReference>
<keyword evidence="10 12" id="KW-0496">Mitochondrion</keyword>
<gene>
    <name evidence="14" type="primary">pam17</name>
    <name evidence="13" type="ORF">SJAG_04432</name>
</gene>
<comment type="subcellular location">
    <subcellularLocation>
        <location evidence="1 12">Mitochondrion inner membrane</location>
        <topology evidence="1 12">Multi-pass membrane protein</topology>
    </subcellularLocation>
</comment>
<proteinExistence type="inferred from homology"/>
<dbReference type="GO" id="GO:0001405">
    <property type="term" value="C:PAM complex, Tim23 associated import motor"/>
    <property type="evidence" value="ECO:0000318"/>
    <property type="project" value="GO_Central"/>
</dbReference>
<keyword evidence="3 12" id="KW-0813">Transport</keyword>
<dbReference type="Pfam" id="PF08566">
    <property type="entry name" value="Pam17"/>
    <property type="match status" value="1"/>
</dbReference>
<dbReference type="RefSeq" id="XP_002175540.2">
    <property type="nucleotide sequence ID" value="XM_002175504.2"/>
</dbReference>
<keyword evidence="7" id="KW-0809">Transit peptide</keyword>
<dbReference type="OrthoDB" id="5970083at2759"/>
<reference evidence="13 15" key="1">
    <citation type="journal article" date="2011" name="Science">
        <title>Comparative functional genomics of the fission yeasts.</title>
        <authorList>
            <person name="Rhind N."/>
            <person name="Chen Z."/>
            <person name="Yassour M."/>
            <person name="Thompson D.A."/>
            <person name="Haas B.J."/>
            <person name="Habib N."/>
            <person name="Wapinski I."/>
            <person name="Roy S."/>
            <person name="Lin M.F."/>
            <person name="Heiman D.I."/>
            <person name="Young S.K."/>
            <person name="Furuya K."/>
            <person name="Guo Y."/>
            <person name="Pidoux A."/>
            <person name="Chen H.M."/>
            <person name="Robbertse B."/>
            <person name="Goldberg J.M."/>
            <person name="Aoki K."/>
            <person name="Bayne E.H."/>
            <person name="Berlin A.M."/>
            <person name="Desjardins C.A."/>
            <person name="Dobbs E."/>
            <person name="Dukaj L."/>
            <person name="Fan L."/>
            <person name="FitzGerald M.G."/>
            <person name="French C."/>
            <person name="Gujja S."/>
            <person name="Hansen K."/>
            <person name="Keifenheim D."/>
            <person name="Levin J.Z."/>
            <person name="Mosher R.A."/>
            <person name="Mueller C.A."/>
            <person name="Pfiffner J."/>
            <person name="Priest M."/>
            <person name="Russ C."/>
            <person name="Smialowska A."/>
            <person name="Swoboda P."/>
            <person name="Sykes S.M."/>
            <person name="Vaughn M."/>
            <person name="Vengrova S."/>
            <person name="Yoder R."/>
            <person name="Zeng Q."/>
            <person name="Allshire R."/>
            <person name="Baulcombe D."/>
            <person name="Birren B.W."/>
            <person name="Brown W."/>
            <person name="Ekwall K."/>
            <person name="Kellis M."/>
            <person name="Leatherwood J."/>
            <person name="Levin H."/>
            <person name="Margalit H."/>
            <person name="Martienssen R."/>
            <person name="Nieduszynski C.A."/>
            <person name="Spatafora J.W."/>
            <person name="Friedman N."/>
            <person name="Dalgaard J.Z."/>
            <person name="Baumann P."/>
            <person name="Niki H."/>
            <person name="Regev A."/>
            <person name="Nusbaum C."/>
        </authorList>
    </citation>
    <scope>NUCLEOTIDE SEQUENCE [LARGE SCALE GENOMIC DNA]</scope>
    <source>
        <strain evidence="15">yFS275 / FY16936</strain>
    </source>
</reference>
<comment type="similarity">
    <text evidence="2 12">Belongs to the PAM17 family.</text>
</comment>
<evidence type="ECO:0000256" key="6">
    <source>
        <dbReference type="ARBA" id="ARBA00022927"/>
    </source>
</evidence>
<protein>
    <recommendedName>
        <fullName evidence="12">Presequence translocated-associated motor subunit PAM17</fullName>
    </recommendedName>
</protein>
<dbReference type="HOGENOM" id="CLU_068297_2_0_1"/>
<comment type="subunit">
    <text evidence="12">Component of the PAM complex.</text>
</comment>
<accession>B6K6U3</accession>
<evidence type="ECO:0000313" key="15">
    <source>
        <dbReference type="Proteomes" id="UP000001744"/>
    </source>
</evidence>
<evidence type="ECO:0000313" key="14">
    <source>
        <dbReference type="JaponicusDB" id="SJAG_04432"/>
    </source>
</evidence>
<evidence type="ECO:0000256" key="1">
    <source>
        <dbReference type="ARBA" id="ARBA00004448"/>
    </source>
</evidence>
<dbReference type="PANTHER" id="PTHR28021">
    <property type="entry name" value="PRESEQUENCE TRANSLOCATED-ASSOCIATED MOTOR SUBUNIT PAM17, MITOCHONDRIAL"/>
    <property type="match status" value="1"/>
</dbReference>
<evidence type="ECO:0000256" key="7">
    <source>
        <dbReference type="ARBA" id="ARBA00022946"/>
    </source>
</evidence>
<name>B6K6U3_SCHJY</name>
<evidence type="ECO:0000256" key="2">
    <source>
        <dbReference type="ARBA" id="ARBA00006837"/>
    </source>
</evidence>
<dbReference type="STRING" id="402676.B6K6U3"/>
<keyword evidence="9 12" id="KW-0811">Translocation</keyword>
<comment type="function">
    <text evidence="12">Component of the PAM complex, a complex required for the translocation of transit peptide-containing proteins from the inner membrane into the mitochondrial matrix in an ATP-dependent manner.</text>
</comment>
<feature type="transmembrane region" description="Helical" evidence="12">
    <location>
        <begin position="78"/>
        <end position="101"/>
    </location>
</feature>
<dbReference type="InterPro" id="IPR013875">
    <property type="entry name" value="Pam17"/>
</dbReference>
<dbReference type="GO" id="GO:0030150">
    <property type="term" value="P:protein import into mitochondrial matrix"/>
    <property type="evidence" value="ECO:0000318"/>
    <property type="project" value="GO_Central"/>
</dbReference>
<keyword evidence="15" id="KW-1185">Reference proteome</keyword>
<dbReference type="OMA" id="MIFGFDP"/>
<keyword evidence="11 12" id="KW-0472">Membrane</keyword>
<dbReference type="PANTHER" id="PTHR28021:SF1">
    <property type="entry name" value="PRESEQUENCE TRANSLOCATED-ASSOCIATED MOTOR SUBUNIT PAM17, MITOCHONDRIAL"/>
    <property type="match status" value="1"/>
</dbReference>
<organism evidence="13 15">
    <name type="scientific">Schizosaccharomyces japonicus (strain yFS275 / FY16936)</name>
    <name type="common">Fission yeast</name>
    <dbReference type="NCBI Taxonomy" id="402676"/>
    <lineage>
        <taxon>Eukaryota</taxon>
        <taxon>Fungi</taxon>
        <taxon>Dikarya</taxon>
        <taxon>Ascomycota</taxon>
        <taxon>Taphrinomycotina</taxon>
        <taxon>Schizosaccharomycetes</taxon>
        <taxon>Schizosaccharomycetales</taxon>
        <taxon>Schizosaccharomycetaceae</taxon>
        <taxon>Schizosaccharomyces</taxon>
    </lineage>
</organism>
<evidence type="ECO:0000256" key="3">
    <source>
        <dbReference type="ARBA" id="ARBA00022448"/>
    </source>
</evidence>
<feature type="transmembrane region" description="Helical" evidence="12">
    <location>
        <begin position="113"/>
        <end position="134"/>
    </location>
</feature>
<evidence type="ECO:0000313" key="13">
    <source>
        <dbReference type="EMBL" id="EEB09247.2"/>
    </source>
</evidence>
<evidence type="ECO:0000256" key="8">
    <source>
        <dbReference type="ARBA" id="ARBA00022989"/>
    </source>
</evidence>
<keyword evidence="6 12" id="KW-0653">Protein transport</keyword>
<sequence length="212" mass="24450">MFLPQINATRLLAKSVFWAPFQQLEMARRTFRCKDLLIKLYSTNAASNTSDPLTQQTTKTLTWPEFFKLRKRRRRIESLTSIPTALAGLGLGGAFFFTRSFDATATWMGADLAVWYVLGDLVCGGVGWLLGPALGRRVWSAMHRELAAQMLEKERLFFHHVQKSRAIPLKDSYSNPIPDYYGEKISSLHDYRRWLRDQKAFIQKASWGTRRN</sequence>
<dbReference type="Proteomes" id="UP000001744">
    <property type="component" value="Unassembled WGS sequence"/>
</dbReference>
<dbReference type="eggNOG" id="ENOG502S1B1">
    <property type="taxonomic scope" value="Eukaryota"/>
</dbReference>
<evidence type="ECO:0000256" key="11">
    <source>
        <dbReference type="ARBA" id="ARBA00023136"/>
    </source>
</evidence>
<dbReference type="GeneID" id="7050249"/>
<evidence type="ECO:0000256" key="10">
    <source>
        <dbReference type="ARBA" id="ARBA00023128"/>
    </source>
</evidence>
<evidence type="ECO:0000256" key="5">
    <source>
        <dbReference type="ARBA" id="ARBA00022792"/>
    </source>
</evidence>